<dbReference type="SUPFAM" id="SSF88946">
    <property type="entry name" value="Sigma2 domain of RNA polymerase sigma factors"/>
    <property type="match status" value="1"/>
</dbReference>
<gene>
    <name evidence="7" type="ORF">CCY01nite_27970</name>
</gene>
<dbReference type="Pfam" id="PF04542">
    <property type="entry name" value="Sigma70_r2"/>
    <property type="match status" value="1"/>
</dbReference>
<dbReference type="InterPro" id="IPR013249">
    <property type="entry name" value="RNA_pol_sigma70_r4_t2"/>
</dbReference>
<evidence type="ECO:0000256" key="3">
    <source>
        <dbReference type="ARBA" id="ARBA00023082"/>
    </source>
</evidence>
<evidence type="ECO:0000313" key="8">
    <source>
        <dbReference type="Proteomes" id="UP000321436"/>
    </source>
</evidence>
<accession>A0A512RLF6</accession>
<evidence type="ECO:0000259" key="5">
    <source>
        <dbReference type="Pfam" id="PF04542"/>
    </source>
</evidence>
<feature type="domain" description="RNA polymerase sigma factor 70 region 4 type 2" evidence="6">
    <location>
        <begin position="116"/>
        <end position="167"/>
    </location>
</feature>
<dbReference type="PANTHER" id="PTHR43133:SF46">
    <property type="entry name" value="RNA POLYMERASE SIGMA-70 FACTOR ECF SUBFAMILY"/>
    <property type="match status" value="1"/>
</dbReference>
<evidence type="ECO:0000256" key="2">
    <source>
        <dbReference type="ARBA" id="ARBA00023015"/>
    </source>
</evidence>
<dbReference type="Pfam" id="PF08281">
    <property type="entry name" value="Sigma70_r4_2"/>
    <property type="match status" value="1"/>
</dbReference>
<reference evidence="7 8" key="1">
    <citation type="submission" date="2019-07" db="EMBL/GenBank/DDBJ databases">
        <title>Whole genome shotgun sequence of Chitinophaga cymbidii NBRC 109752.</title>
        <authorList>
            <person name="Hosoyama A."/>
            <person name="Uohara A."/>
            <person name="Ohji S."/>
            <person name="Ichikawa N."/>
        </authorList>
    </citation>
    <scope>NUCLEOTIDE SEQUENCE [LARGE SCALE GENOMIC DNA]</scope>
    <source>
        <strain evidence="7 8">NBRC 109752</strain>
    </source>
</reference>
<keyword evidence="2" id="KW-0805">Transcription regulation</keyword>
<dbReference type="InterPro" id="IPR013324">
    <property type="entry name" value="RNA_pol_sigma_r3/r4-like"/>
</dbReference>
<dbReference type="PANTHER" id="PTHR43133">
    <property type="entry name" value="RNA POLYMERASE ECF-TYPE SIGMA FACTO"/>
    <property type="match status" value="1"/>
</dbReference>
<dbReference type="RefSeq" id="WP_146862753.1">
    <property type="nucleotide sequence ID" value="NZ_BKAU01000002.1"/>
</dbReference>
<evidence type="ECO:0000313" key="7">
    <source>
        <dbReference type="EMBL" id="GEP96537.1"/>
    </source>
</evidence>
<proteinExistence type="inferred from homology"/>
<dbReference type="SUPFAM" id="SSF88659">
    <property type="entry name" value="Sigma3 and sigma4 domains of RNA polymerase sigma factors"/>
    <property type="match status" value="1"/>
</dbReference>
<evidence type="ECO:0000259" key="6">
    <source>
        <dbReference type="Pfam" id="PF08281"/>
    </source>
</evidence>
<dbReference type="InterPro" id="IPR013325">
    <property type="entry name" value="RNA_pol_sigma_r2"/>
</dbReference>
<dbReference type="InterPro" id="IPR014327">
    <property type="entry name" value="RNA_pol_sigma70_bacteroid"/>
</dbReference>
<dbReference type="Gene3D" id="1.10.10.10">
    <property type="entry name" value="Winged helix-like DNA-binding domain superfamily/Winged helix DNA-binding domain"/>
    <property type="match status" value="1"/>
</dbReference>
<dbReference type="GO" id="GO:0006352">
    <property type="term" value="P:DNA-templated transcription initiation"/>
    <property type="evidence" value="ECO:0007669"/>
    <property type="project" value="InterPro"/>
</dbReference>
<dbReference type="CDD" id="cd06171">
    <property type="entry name" value="Sigma70_r4"/>
    <property type="match status" value="1"/>
</dbReference>
<protein>
    <submittedName>
        <fullName evidence="7">DNA-directed RNA polymerase sigma-70 factor</fullName>
    </submittedName>
</protein>
<dbReference type="AlphaFoldDB" id="A0A512RLF6"/>
<name>A0A512RLF6_9BACT</name>
<dbReference type="InterPro" id="IPR039425">
    <property type="entry name" value="RNA_pol_sigma-70-like"/>
</dbReference>
<keyword evidence="3" id="KW-0731">Sigma factor</keyword>
<dbReference type="NCBIfam" id="TIGR02937">
    <property type="entry name" value="sigma70-ECF"/>
    <property type="match status" value="1"/>
</dbReference>
<dbReference type="Proteomes" id="UP000321436">
    <property type="component" value="Unassembled WGS sequence"/>
</dbReference>
<keyword evidence="8" id="KW-1185">Reference proteome</keyword>
<evidence type="ECO:0000256" key="4">
    <source>
        <dbReference type="ARBA" id="ARBA00023163"/>
    </source>
</evidence>
<dbReference type="InterPro" id="IPR007627">
    <property type="entry name" value="RNA_pol_sigma70_r2"/>
</dbReference>
<evidence type="ECO:0000256" key="1">
    <source>
        <dbReference type="ARBA" id="ARBA00010641"/>
    </source>
</evidence>
<dbReference type="Gene3D" id="1.10.1740.10">
    <property type="match status" value="1"/>
</dbReference>
<sequence length="192" mass="22343">MEQTGQTILSIVKFEELFRKHYKLLCLIGKQLVGDLDVAKDLVQEFYIDFWRRREELQLTGSFQSYATRAVKNLCISYLRERDATEAKKDQLKVAGSYDPLLEAELQSDRENLDEKLKASIEKLPAACRDILMLHKFEGLTYAQIAERNQISVNTVKTQIKRAYAFLRDELRNQPLLFIYFIVLYSKGIPIA</sequence>
<dbReference type="EMBL" id="BKAU01000002">
    <property type="protein sequence ID" value="GEP96537.1"/>
    <property type="molecule type" value="Genomic_DNA"/>
</dbReference>
<keyword evidence="4" id="KW-0804">Transcription</keyword>
<organism evidence="7 8">
    <name type="scientific">Chitinophaga cymbidii</name>
    <dbReference type="NCBI Taxonomy" id="1096750"/>
    <lineage>
        <taxon>Bacteria</taxon>
        <taxon>Pseudomonadati</taxon>
        <taxon>Bacteroidota</taxon>
        <taxon>Chitinophagia</taxon>
        <taxon>Chitinophagales</taxon>
        <taxon>Chitinophagaceae</taxon>
        <taxon>Chitinophaga</taxon>
    </lineage>
</organism>
<dbReference type="NCBIfam" id="TIGR02985">
    <property type="entry name" value="Sig70_bacteroi1"/>
    <property type="match status" value="1"/>
</dbReference>
<dbReference type="GO" id="GO:0016987">
    <property type="term" value="F:sigma factor activity"/>
    <property type="evidence" value="ECO:0007669"/>
    <property type="project" value="UniProtKB-KW"/>
</dbReference>
<feature type="domain" description="RNA polymerase sigma-70 region 2" evidence="5">
    <location>
        <begin position="17"/>
        <end position="83"/>
    </location>
</feature>
<comment type="caution">
    <text evidence="7">The sequence shown here is derived from an EMBL/GenBank/DDBJ whole genome shotgun (WGS) entry which is preliminary data.</text>
</comment>
<dbReference type="InterPro" id="IPR014284">
    <property type="entry name" value="RNA_pol_sigma-70_dom"/>
</dbReference>
<dbReference type="OrthoDB" id="9772248at2"/>
<keyword evidence="7" id="KW-0240">DNA-directed RNA polymerase</keyword>
<dbReference type="InterPro" id="IPR036388">
    <property type="entry name" value="WH-like_DNA-bd_sf"/>
</dbReference>
<dbReference type="GO" id="GO:0003677">
    <property type="term" value="F:DNA binding"/>
    <property type="evidence" value="ECO:0007669"/>
    <property type="project" value="InterPro"/>
</dbReference>
<comment type="similarity">
    <text evidence="1">Belongs to the sigma-70 factor family. ECF subfamily.</text>
</comment>
<dbReference type="GO" id="GO:0000428">
    <property type="term" value="C:DNA-directed RNA polymerase complex"/>
    <property type="evidence" value="ECO:0007669"/>
    <property type="project" value="UniProtKB-KW"/>
</dbReference>